<feature type="domain" description="Aminotransferase class I/classII large" evidence="7">
    <location>
        <begin position="38"/>
        <end position="361"/>
    </location>
</feature>
<evidence type="ECO:0000256" key="1">
    <source>
        <dbReference type="ARBA" id="ARBA00001933"/>
    </source>
</evidence>
<dbReference type="RefSeq" id="WP_317996321.1">
    <property type="nucleotide sequence ID" value="NZ_AP025523.1"/>
</dbReference>
<evidence type="ECO:0000313" key="8">
    <source>
        <dbReference type="EMBL" id="BDE05263.1"/>
    </source>
</evidence>
<dbReference type="EMBL" id="AP025523">
    <property type="protein sequence ID" value="BDE05263.1"/>
    <property type="molecule type" value="Genomic_DNA"/>
</dbReference>
<keyword evidence="6" id="KW-0028">Amino-acid biosynthesis</keyword>
<dbReference type="InterPro" id="IPR050106">
    <property type="entry name" value="HistidinolP_aminotransfase"/>
</dbReference>
<dbReference type="KEGG" id="vab:WPS_05390"/>
<keyword evidence="3 6" id="KW-0032">Aminotransferase</keyword>
<keyword evidence="4 6" id="KW-0808">Transferase</keyword>
<dbReference type="GO" id="GO:0004400">
    <property type="term" value="F:histidinol-phosphate transaminase activity"/>
    <property type="evidence" value="ECO:0007669"/>
    <property type="project" value="UniProtKB-UniRule"/>
</dbReference>
<keyword evidence="5 6" id="KW-0663">Pyridoxal phosphate</keyword>
<dbReference type="EC" id="2.6.1.9" evidence="6"/>
<dbReference type="Gene3D" id="3.90.1150.10">
    <property type="entry name" value="Aspartate Aminotransferase, domain 1"/>
    <property type="match status" value="1"/>
</dbReference>
<comment type="pathway">
    <text evidence="6">Amino-acid biosynthesis; L-histidine biosynthesis; L-histidine from 5-phospho-alpha-D-ribose 1-diphosphate: step 7/9.</text>
</comment>
<evidence type="ECO:0000313" key="9">
    <source>
        <dbReference type="Proteomes" id="UP001317532"/>
    </source>
</evidence>
<dbReference type="GO" id="GO:0000105">
    <property type="term" value="P:L-histidine biosynthetic process"/>
    <property type="evidence" value="ECO:0007669"/>
    <property type="project" value="UniProtKB-UniRule"/>
</dbReference>
<sequence>MPVPIDYAALVRPQVAKLKPYTPGTTVSQAKAKYGLEHFVKLSSNENPLGTSPRALAALQSLGELQIYVDDDHHELRERLAAPHGLQAANVLVGHGSNDVVRTLFTALLVPGDEVVVADPTFSLFPKDAMLFDATAVKVPLRDGVHDLDAMLAAVTPKTKLVVVVDPNNPTATAVDRGAFERFARALPERVVLMIDQAYREYMPAGSVEGAAYAASRPATIVLRTMSKIYGFASLRFGYALGDAALLAYVERVRVPFGVSRPAAVAALAALDDDDFLRRSVANNEAGKALLYPAFERLGLHAYTTAANFVALEVRGTATEAYETLLARGIVTRSGDALGMPGRLRITIGTPEENALLLDALRSLAPAAA</sequence>
<comment type="subunit">
    <text evidence="2 6">Homodimer.</text>
</comment>
<evidence type="ECO:0000256" key="4">
    <source>
        <dbReference type="ARBA" id="ARBA00022679"/>
    </source>
</evidence>
<comment type="cofactor">
    <cofactor evidence="1 6">
        <name>pyridoxal 5'-phosphate</name>
        <dbReference type="ChEBI" id="CHEBI:597326"/>
    </cofactor>
</comment>
<dbReference type="InterPro" id="IPR015424">
    <property type="entry name" value="PyrdxlP-dep_Trfase"/>
</dbReference>
<dbReference type="HAMAP" id="MF_01023">
    <property type="entry name" value="HisC_aminotrans_2"/>
    <property type="match status" value="1"/>
</dbReference>
<feature type="modified residue" description="N6-(pyridoxal phosphate)lysine" evidence="6">
    <location>
        <position position="228"/>
    </location>
</feature>
<dbReference type="PANTHER" id="PTHR43643:SF3">
    <property type="entry name" value="HISTIDINOL-PHOSPHATE AMINOTRANSFERASE"/>
    <property type="match status" value="1"/>
</dbReference>
<dbReference type="SUPFAM" id="SSF53383">
    <property type="entry name" value="PLP-dependent transferases"/>
    <property type="match status" value="1"/>
</dbReference>
<reference evidence="8 9" key="1">
    <citation type="journal article" date="2022" name="ISME Commun">
        <title>Vulcanimicrobium alpinus gen. nov. sp. nov., the first cultivated representative of the candidate phylum 'Eremiobacterota', is a metabolically versatile aerobic anoxygenic phototroph.</title>
        <authorList>
            <person name="Yabe S."/>
            <person name="Muto K."/>
            <person name="Abe K."/>
            <person name="Yokota A."/>
            <person name="Staudigel H."/>
            <person name="Tebo B.M."/>
        </authorList>
    </citation>
    <scope>NUCLEOTIDE SEQUENCE [LARGE SCALE GENOMIC DNA]</scope>
    <source>
        <strain evidence="8 9">WC8-2</strain>
    </source>
</reference>
<dbReference type="CDD" id="cd00609">
    <property type="entry name" value="AAT_like"/>
    <property type="match status" value="1"/>
</dbReference>
<dbReference type="PANTHER" id="PTHR43643">
    <property type="entry name" value="HISTIDINOL-PHOSPHATE AMINOTRANSFERASE 2"/>
    <property type="match status" value="1"/>
</dbReference>
<dbReference type="InterPro" id="IPR005861">
    <property type="entry name" value="HisP_aminotrans"/>
</dbReference>
<organism evidence="8 9">
    <name type="scientific">Vulcanimicrobium alpinum</name>
    <dbReference type="NCBI Taxonomy" id="3016050"/>
    <lineage>
        <taxon>Bacteria</taxon>
        <taxon>Bacillati</taxon>
        <taxon>Vulcanimicrobiota</taxon>
        <taxon>Vulcanimicrobiia</taxon>
        <taxon>Vulcanimicrobiales</taxon>
        <taxon>Vulcanimicrobiaceae</taxon>
        <taxon>Vulcanimicrobium</taxon>
    </lineage>
</organism>
<dbReference type="Gene3D" id="3.40.640.10">
    <property type="entry name" value="Type I PLP-dependent aspartate aminotransferase-like (Major domain)"/>
    <property type="match status" value="1"/>
</dbReference>
<keyword evidence="9" id="KW-1185">Reference proteome</keyword>
<evidence type="ECO:0000256" key="5">
    <source>
        <dbReference type="ARBA" id="ARBA00022898"/>
    </source>
</evidence>
<dbReference type="NCBIfam" id="TIGR01141">
    <property type="entry name" value="hisC"/>
    <property type="match status" value="1"/>
</dbReference>
<dbReference type="GO" id="GO:0030170">
    <property type="term" value="F:pyridoxal phosphate binding"/>
    <property type="evidence" value="ECO:0007669"/>
    <property type="project" value="InterPro"/>
</dbReference>
<evidence type="ECO:0000256" key="6">
    <source>
        <dbReference type="HAMAP-Rule" id="MF_01023"/>
    </source>
</evidence>
<protein>
    <recommendedName>
        <fullName evidence="6">Histidinol-phosphate aminotransferase</fullName>
        <ecNumber evidence="6">2.6.1.9</ecNumber>
    </recommendedName>
    <alternativeName>
        <fullName evidence="6">Imidazole acetol-phosphate transaminase</fullName>
    </alternativeName>
</protein>
<comment type="similarity">
    <text evidence="6">Belongs to the class-II pyridoxal-phosphate-dependent aminotransferase family. Histidinol-phosphate aminotransferase subfamily.</text>
</comment>
<dbReference type="Pfam" id="PF00155">
    <property type="entry name" value="Aminotran_1_2"/>
    <property type="match status" value="1"/>
</dbReference>
<name>A0AAN2C8T2_UNVUL</name>
<comment type="catalytic activity">
    <reaction evidence="6">
        <text>L-histidinol phosphate + 2-oxoglutarate = 3-(imidazol-4-yl)-2-oxopropyl phosphate + L-glutamate</text>
        <dbReference type="Rhea" id="RHEA:23744"/>
        <dbReference type="ChEBI" id="CHEBI:16810"/>
        <dbReference type="ChEBI" id="CHEBI:29985"/>
        <dbReference type="ChEBI" id="CHEBI:57766"/>
        <dbReference type="ChEBI" id="CHEBI:57980"/>
        <dbReference type="EC" id="2.6.1.9"/>
    </reaction>
</comment>
<dbReference type="AlphaFoldDB" id="A0AAN2C8T2"/>
<evidence type="ECO:0000256" key="3">
    <source>
        <dbReference type="ARBA" id="ARBA00022576"/>
    </source>
</evidence>
<keyword evidence="6" id="KW-0368">Histidine biosynthesis</keyword>
<evidence type="ECO:0000256" key="2">
    <source>
        <dbReference type="ARBA" id="ARBA00011738"/>
    </source>
</evidence>
<dbReference type="InterPro" id="IPR015422">
    <property type="entry name" value="PyrdxlP-dep_Trfase_small"/>
</dbReference>
<dbReference type="Proteomes" id="UP001317532">
    <property type="component" value="Chromosome"/>
</dbReference>
<gene>
    <name evidence="6 8" type="primary">hisC</name>
    <name evidence="8" type="ORF">WPS_05390</name>
</gene>
<accession>A0AAN2C8T2</accession>
<evidence type="ECO:0000259" key="7">
    <source>
        <dbReference type="Pfam" id="PF00155"/>
    </source>
</evidence>
<proteinExistence type="inferred from homology"/>
<dbReference type="InterPro" id="IPR015421">
    <property type="entry name" value="PyrdxlP-dep_Trfase_major"/>
</dbReference>
<dbReference type="InterPro" id="IPR004839">
    <property type="entry name" value="Aminotransferase_I/II_large"/>
</dbReference>